<evidence type="ECO:0000313" key="3">
    <source>
        <dbReference type="Proteomes" id="UP000320011"/>
    </source>
</evidence>
<dbReference type="InterPro" id="IPR011707">
    <property type="entry name" value="Cu-oxidase-like_N"/>
</dbReference>
<feature type="domain" description="Plastocyanin-like" evidence="1">
    <location>
        <begin position="64"/>
        <end position="123"/>
    </location>
</feature>
<evidence type="ECO:0000259" key="1">
    <source>
        <dbReference type="Pfam" id="PF07732"/>
    </source>
</evidence>
<reference evidence="2 3" key="1">
    <citation type="submission" date="2019-07" db="EMBL/GenBank/DDBJ databases">
        <authorList>
            <person name="Duangmal K."/>
            <person name="Teo W.F.A."/>
        </authorList>
    </citation>
    <scope>NUCLEOTIDE SEQUENCE [LARGE SCALE GENOMIC DNA]</scope>
    <source>
        <strain evidence="2 3">TBRC 6029</strain>
    </source>
</reference>
<sequence length="134" mass="14220">MAVTGLSAAAALSRRVPFTGAELASALPLPPAFGVPLPLPSVLKPVTTSGGVDRYEISQREVSLEILPGVRTPMWTYHGTFPGPTIEARRGRPVTVTHRNELPVPTVVHLHGGRNTPDSDGYPTDLVLPDGWPA</sequence>
<evidence type="ECO:0000313" key="2">
    <source>
        <dbReference type="EMBL" id="TVT15775.1"/>
    </source>
</evidence>
<proteinExistence type="predicted"/>
<dbReference type="GO" id="GO:0005507">
    <property type="term" value="F:copper ion binding"/>
    <property type="evidence" value="ECO:0007669"/>
    <property type="project" value="InterPro"/>
</dbReference>
<dbReference type="Pfam" id="PF07732">
    <property type="entry name" value="Cu-oxidase_3"/>
    <property type="match status" value="1"/>
</dbReference>
<dbReference type="Gene3D" id="2.60.40.420">
    <property type="entry name" value="Cupredoxins - blue copper proteins"/>
    <property type="match status" value="1"/>
</dbReference>
<gene>
    <name evidence="2" type="ORF">FNH05_36885</name>
</gene>
<name>A0A557ZUU8_9PSEU</name>
<reference evidence="2 3" key="2">
    <citation type="submission" date="2019-08" db="EMBL/GenBank/DDBJ databases">
        <title>Amycolatopsis acidicola sp. nov., isolated from peat swamp forest soil.</title>
        <authorList>
            <person name="Srisuk N."/>
        </authorList>
    </citation>
    <scope>NUCLEOTIDE SEQUENCE [LARGE SCALE GENOMIC DNA]</scope>
    <source>
        <strain evidence="2 3">TBRC 6029</strain>
    </source>
</reference>
<keyword evidence="3" id="KW-1185">Reference proteome</keyword>
<protein>
    <submittedName>
        <fullName evidence="2">Multicopper oxidase family protein</fullName>
    </submittedName>
</protein>
<dbReference type="Proteomes" id="UP000320011">
    <property type="component" value="Unassembled WGS sequence"/>
</dbReference>
<dbReference type="SUPFAM" id="SSF49503">
    <property type="entry name" value="Cupredoxins"/>
    <property type="match status" value="1"/>
</dbReference>
<dbReference type="InterPro" id="IPR008972">
    <property type="entry name" value="Cupredoxin"/>
</dbReference>
<dbReference type="EMBL" id="VJWX01000791">
    <property type="protein sequence ID" value="TVT15775.1"/>
    <property type="molecule type" value="Genomic_DNA"/>
</dbReference>
<accession>A0A557ZUU8</accession>
<comment type="caution">
    <text evidence="2">The sequence shown here is derived from an EMBL/GenBank/DDBJ whole genome shotgun (WGS) entry which is preliminary data.</text>
</comment>
<dbReference type="AlphaFoldDB" id="A0A557ZUU8"/>
<feature type="non-terminal residue" evidence="2">
    <location>
        <position position="134"/>
    </location>
</feature>
<organism evidence="2 3">
    <name type="scientific">Amycolatopsis rhizosphaerae</name>
    <dbReference type="NCBI Taxonomy" id="2053003"/>
    <lineage>
        <taxon>Bacteria</taxon>
        <taxon>Bacillati</taxon>
        <taxon>Actinomycetota</taxon>
        <taxon>Actinomycetes</taxon>
        <taxon>Pseudonocardiales</taxon>
        <taxon>Pseudonocardiaceae</taxon>
        <taxon>Amycolatopsis</taxon>
    </lineage>
</organism>